<feature type="region of interest" description="Disordered" evidence="1">
    <location>
        <begin position="1"/>
        <end position="57"/>
    </location>
</feature>
<evidence type="ECO:0000313" key="3">
    <source>
        <dbReference type="EMBL" id="KAL0490413.1"/>
    </source>
</evidence>
<feature type="compositionally biased region" description="Polar residues" evidence="1">
    <location>
        <begin position="36"/>
        <end position="50"/>
    </location>
</feature>
<feature type="compositionally biased region" description="Basic and acidic residues" evidence="1">
    <location>
        <begin position="1"/>
        <end position="10"/>
    </location>
</feature>
<reference evidence="3 4" key="1">
    <citation type="submission" date="2024-03" db="EMBL/GenBank/DDBJ databases">
        <title>The Acrasis kona genome and developmental transcriptomes reveal deep origins of eukaryotic multicellular pathways.</title>
        <authorList>
            <person name="Sheikh S."/>
            <person name="Fu C.-J."/>
            <person name="Brown M.W."/>
            <person name="Baldauf S.L."/>
        </authorList>
    </citation>
    <scope>NUCLEOTIDE SEQUENCE [LARGE SCALE GENOMIC DNA]</scope>
    <source>
        <strain evidence="3 4">ATCC MYA-3509</strain>
    </source>
</reference>
<feature type="compositionally biased region" description="Basic and acidic residues" evidence="1">
    <location>
        <begin position="18"/>
        <end position="35"/>
    </location>
</feature>
<keyword evidence="4" id="KW-1185">Reference proteome</keyword>
<dbReference type="InterPro" id="IPR031121">
    <property type="entry name" value="RIK/BLOM7"/>
</dbReference>
<dbReference type="PANTHER" id="PTHR15744:SF0">
    <property type="entry name" value="KH HOMOLOGY DOMAIN-CONTAINING PROTEIN 4"/>
    <property type="match status" value="1"/>
</dbReference>
<dbReference type="Pfam" id="PF22675">
    <property type="entry name" value="KH-I_KHDC4-BBP"/>
    <property type="match status" value="1"/>
</dbReference>
<feature type="compositionally biased region" description="Basic and acidic residues" evidence="1">
    <location>
        <begin position="319"/>
        <end position="339"/>
    </location>
</feature>
<feature type="region of interest" description="Disordered" evidence="1">
    <location>
        <begin position="305"/>
        <end position="339"/>
    </location>
</feature>
<dbReference type="PANTHER" id="PTHR15744">
    <property type="entry name" value="BLOM7"/>
    <property type="match status" value="1"/>
</dbReference>
<evidence type="ECO:0000259" key="2">
    <source>
        <dbReference type="SMART" id="SM00322"/>
    </source>
</evidence>
<evidence type="ECO:0000256" key="1">
    <source>
        <dbReference type="SAM" id="MobiDB-lite"/>
    </source>
</evidence>
<proteinExistence type="predicted"/>
<dbReference type="EMBL" id="JAOPGA020001687">
    <property type="protein sequence ID" value="KAL0490413.1"/>
    <property type="molecule type" value="Genomic_DNA"/>
</dbReference>
<sequence length="433" mass="48282">MTKRGTKWDVPDFNAPAFKKDSQNQPKDSSKRPKDNQQQSKHQPVSNAPPSASDLAPGMSLATVYDSITGLPHTTIVKEIEINDCRNRYILTKGATISEINKETGAVISVRGRYYRDGEPRDPAAAADDRPLFLHVAADTQESINKAAKQIEEIMVGNAGIPPGMIIAKIPIDIDLNNPNASSFSIAASIIGPKGQFLKHITSQTGGTRVQLKGRGFKENGGNTVKEVDEPMHLQLSSNGQQNLEKAKKLATSLIEKTLWHTATGWKRTRRAAAQQASYGGYYTYGTGYIDPYVNYYNYASQPVAPATEENPSTPTATNDKKRPLEDDQQPDSKKVKIDNDATLVQPTPNVEQDQQQQQQLDWASMDPATRQYYENYYAQYYAQVYAQGYQNLVPTENGIMVQQQPDVQVQELLQEIEKELWKSKENTFDSFM</sequence>
<dbReference type="AlphaFoldDB" id="A0AAW2ZKN6"/>
<gene>
    <name evidence="3" type="ORF">AKO1_003229</name>
</gene>
<dbReference type="InterPro" id="IPR036612">
    <property type="entry name" value="KH_dom_type_1_sf"/>
</dbReference>
<dbReference type="InterPro" id="IPR055256">
    <property type="entry name" value="KH_1_KHDC4/BBP-like"/>
</dbReference>
<comment type="caution">
    <text evidence="3">The sequence shown here is derived from an EMBL/GenBank/DDBJ whole genome shotgun (WGS) entry which is preliminary data.</text>
</comment>
<dbReference type="CDD" id="cd22385">
    <property type="entry name" value="KH-I_KHDC4_rpt1"/>
    <property type="match status" value="1"/>
</dbReference>
<protein>
    <recommendedName>
        <fullName evidence="2">K Homology domain-containing protein</fullName>
    </recommendedName>
</protein>
<dbReference type="GO" id="GO:0003723">
    <property type="term" value="F:RNA binding"/>
    <property type="evidence" value="ECO:0007669"/>
    <property type="project" value="InterPro"/>
</dbReference>
<dbReference type="Gene3D" id="3.30.1370.10">
    <property type="entry name" value="K Homology domain, type 1"/>
    <property type="match status" value="2"/>
</dbReference>
<feature type="domain" description="K Homology" evidence="2">
    <location>
        <begin position="74"/>
        <end position="156"/>
    </location>
</feature>
<organism evidence="3 4">
    <name type="scientific">Acrasis kona</name>
    <dbReference type="NCBI Taxonomy" id="1008807"/>
    <lineage>
        <taxon>Eukaryota</taxon>
        <taxon>Discoba</taxon>
        <taxon>Heterolobosea</taxon>
        <taxon>Tetramitia</taxon>
        <taxon>Eutetramitia</taxon>
        <taxon>Acrasidae</taxon>
        <taxon>Acrasis</taxon>
    </lineage>
</organism>
<dbReference type="GO" id="GO:0005634">
    <property type="term" value="C:nucleus"/>
    <property type="evidence" value="ECO:0007669"/>
    <property type="project" value="InterPro"/>
</dbReference>
<dbReference type="SUPFAM" id="SSF54791">
    <property type="entry name" value="Eukaryotic type KH-domain (KH-domain type I)"/>
    <property type="match status" value="2"/>
</dbReference>
<dbReference type="InterPro" id="IPR056149">
    <property type="entry name" value="PRP5/DDX46/KHDC4_KH"/>
</dbReference>
<feature type="domain" description="K Homology" evidence="2">
    <location>
        <begin position="168"/>
        <end position="256"/>
    </location>
</feature>
<name>A0AAW2ZKN6_9EUKA</name>
<dbReference type="CDD" id="cd22386">
    <property type="entry name" value="KH-I_KHDC4_rpt2"/>
    <property type="match status" value="1"/>
</dbReference>
<dbReference type="Pfam" id="PF23469">
    <property type="entry name" value="KH_12"/>
    <property type="match status" value="1"/>
</dbReference>
<evidence type="ECO:0000313" key="4">
    <source>
        <dbReference type="Proteomes" id="UP001431209"/>
    </source>
</evidence>
<dbReference type="Proteomes" id="UP001431209">
    <property type="component" value="Unassembled WGS sequence"/>
</dbReference>
<dbReference type="SMART" id="SM00322">
    <property type="entry name" value="KH"/>
    <property type="match status" value="2"/>
</dbReference>
<dbReference type="InterPro" id="IPR004087">
    <property type="entry name" value="KH_dom"/>
</dbReference>
<accession>A0AAW2ZKN6</accession>
<dbReference type="InterPro" id="IPR047890">
    <property type="entry name" value="KHDC4_KH-I_first"/>
</dbReference>
<dbReference type="InterPro" id="IPR047889">
    <property type="entry name" value="KHDC4_KH-I_second"/>
</dbReference>